<feature type="compositionally biased region" description="Low complexity" evidence="1">
    <location>
        <begin position="369"/>
        <end position="399"/>
    </location>
</feature>
<accession>A0AAJ8K3I0</accession>
<dbReference type="PANTHER" id="PTHR12783">
    <property type="entry name" value="RALA BINDING PROTEIN 1 RALBP1"/>
    <property type="match status" value="1"/>
</dbReference>
<feature type="region of interest" description="Disordered" evidence="1">
    <location>
        <begin position="207"/>
        <end position="406"/>
    </location>
</feature>
<dbReference type="Pfam" id="PF00620">
    <property type="entry name" value="RhoGAP"/>
    <property type="match status" value="1"/>
</dbReference>
<feature type="region of interest" description="Disordered" evidence="1">
    <location>
        <begin position="747"/>
        <end position="855"/>
    </location>
</feature>
<dbReference type="Gene3D" id="1.10.555.10">
    <property type="entry name" value="Rho GTPase activation protein"/>
    <property type="match status" value="1"/>
</dbReference>
<dbReference type="KEGG" id="kbi:30205249"/>
<protein>
    <recommendedName>
        <fullName evidence="2">Rho-GAP domain-containing protein</fullName>
    </recommendedName>
</protein>
<reference evidence="3" key="2">
    <citation type="submission" date="2024-02" db="EMBL/GenBank/DDBJ databases">
        <title>Comparative genomics of Cryptococcus and Kwoniella reveals pathogenesis evolution and contrasting modes of karyotype evolution via chromosome fusion or intercentromeric recombination.</title>
        <authorList>
            <person name="Coelho M.A."/>
            <person name="David-Palma M."/>
            <person name="Shea T."/>
            <person name="Bowers K."/>
            <person name="McGinley-Smith S."/>
            <person name="Mohammad A.W."/>
            <person name="Gnirke A."/>
            <person name="Yurkov A.M."/>
            <person name="Nowrousian M."/>
            <person name="Sun S."/>
            <person name="Cuomo C.A."/>
            <person name="Heitman J."/>
        </authorList>
    </citation>
    <scope>NUCLEOTIDE SEQUENCE</scope>
    <source>
        <strain evidence="3">CBS 10118</strain>
    </source>
</reference>
<feature type="compositionally biased region" description="Low complexity" evidence="1">
    <location>
        <begin position="1"/>
        <end position="11"/>
    </location>
</feature>
<feature type="compositionally biased region" description="Polar residues" evidence="1">
    <location>
        <begin position="228"/>
        <end position="238"/>
    </location>
</feature>
<proteinExistence type="predicted"/>
<keyword evidence="4" id="KW-1185">Reference proteome</keyword>
<evidence type="ECO:0000259" key="2">
    <source>
        <dbReference type="PROSITE" id="PS50238"/>
    </source>
</evidence>
<feature type="compositionally biased region" description="Polar residues" evidence="1">
    <location>
        <begin position="450"/>
        <end position="461"/>
    </location>
</feature>
<dbReference type="EMBL" id="CP144541">
    <property type="protein sequence ID" value="WVW80185.1"/>
    <property type="molecule type" value="Genomic_DNA"/>
</dbReference>
<evidence type="ECO:0000313" key="4">
    <source>
        <dbReference type="Proteomes" id="UP000092730"/>
    </source>
</evidence>
<evidence type="ECO:0000256" key="1">
    <source>
        <dbReference type="SAM" id="MobiDB-lite"/>
    </source>
</evidence>
<feature type="compositionally biased region" description="Basic and acidic residues" evidence="1">
    <location>
        <begin position="151"/>
        <end position="171"/>
    </location>
</feature>
<feature type="compositionally biased region" description="Pro residues" evidence="1">
    <location>
        <begin position="123"/>
        <end position="139"/>
    </location>
</feature>
<dbReference type="GO" id="GO:0005096">
    <property type="term" value="F:GTPase activator activity"/>
    <property type="evidence" value="ECO:0007669"/>
    <property type="project" value="InterPro"/>
</dbReference>
<dbReference type="PROSITE" id="PS50238">
    <property type="entry name" value="RHOGAP"/>
    <property type="match status" value="1"/>
</dbReference>
<feature type="compositionally biased region" description="Low complexity" evidence="1">
    <location>
        <begin position="436"/>
        <end position="449"/>
    </location>
</feature>
<feature type="compositionally biased region" description="Basic and acidic residues" evidence="1">
    <location>
        <begin position="60"/>
        <end position="76"/>
    </location>
</feature>
<dbReference type="GO" id="GO:0007264">
    <property type="term" value="P:small GTPase-mediated signal transduction"/>
    <property type="evidence" value="ECO:0007669"/>
    <property type="project" value="InterPro"/>
</dbReference>
<feature type="compositionally biased region" description="Polar residues" evidence="1">
    <location>
        <begin position="923"/>
        <end position="933"/>
    </location>
</feature>
<sequence length="1039" mass="110589">MTTISPPSSSSTAPLPLNMDAPTLRENRSSSNSNSRPLSEINENDQHRRGMVSSSNRSSLHKDKSRPVSIGDDTKRISSGGAGGGGVQTITLNLVEYARSQSQNQTPTIQIPPEQSQNGSDKIPPPPSPTTKPQISPPELPRRPDSFSGKKGKEKEKEKKGSPKMLDKDLPETGESSRSGVSSFLLAKRASLRPSSLTISYAEVAKPVPSPSAASTSMAPSAFDSVDSLHTSTTTTDINPKPATKSKPSWLRRASGTAALRSKSRTPPPKDDGSLPTSTSLPPALPPRKGLESHAEVPTSQSLPEEGMGMAPPPFPPRKSSYANVTAAGPSRSRLGEGQGRPAFSPSTSGGPPPLPPRDNIGNIRGKIAAWTAAAAQSSGGFSRSESSTSIQTQSQSQSGFGPQRFPASAQRVLGHAGSAVQKGWAGLRSRGVGGSISSMSSLGQSSRRNNGSSFEPSNSWGSGLNRGGSRDRSRSDNYEFGHGNAPPADGPTFEVDTIKRMGDGIVGKVFGRDVVEVGKEWCVVDEMDEGGMDDYERRKRRCLPAVVIRSVEYLRIWGPKEEGIFRISGRSSHIAKLRREFDSGADIDLTKCHPGDVDPHAVAGLFKSYLRELPSPLLTHNLAPRFDSYMKGKGKAINRATFHSMAAEDGHSDQPEDLRSLLQQLPQAHWFLLAETVKLLDLIPRYSSTNRMTQNALMLSLGPSLNIPGGILSELIEKQDDLFAEPPSPSTLETAEALIDFGDVSIPPVTPLTDRSGTPASQHTDEHHGPPSFVGSVKSKKGPRIPAKPSLTKLFTSSSHTSLSRQKSVDTLNSILSPEPPRVEVPLSPASPLPSFEPTQSRSEDTTPKALPAPLSLFDSTAADIPIPETPVPTSSDKIEEIHYPAGTVDERSKLFSTPIADRFQGTSSPFPPLRQEKPRTSDGSALSVNSSASEGNLAKVAHVEPPNPVNAIRKGAPVFFSSAAVVDRHPSSGGHKRSASASLLNNPGAGGSGLKRKDSEDDGSKGEGGQGEEEREGRDQKRLSAGPDSLRVREFTV</sequence>
<feature type="domain" description="Rho-GAP" evidence="2">
    <location>
        <begin position="531"/>
        <end position="747"/>
    </location>
</feature>
<gene>
    <name evidence="3" type="ORF">I302_102162</name>
</gene>
<feature type="compositionally biased region" description="Basic and acidic residues" evidence="1">
    <location>
        <begin position="469"/>
        <end position="480"/>
    </location>
</feature>
<name>A0AAJ8K3I0_9TREE</name>
<feature type="region of interest" description="Disordered" evidence="1">
    <location>
        <begin position="435"/>
        <end position="494"/>
    </location>
</feature>
<dbReference type="RefSeq" id="XP_019050418.2">
    <property type="nucleotide sequence ID" value="XM_019187540.2"/>
</dbReference>
<feature type="region of interest" description="Disordered" evidence="1">
    <location>
        <begin position="899"/>
        <end position="933"/>
    </location>
</feature>
<dbReference type="InterPro" id="IPR008936">
    <property type="entry name" value="Rho_GTPase_activation_prot"/>
</dbReference>
<feature type="compositionally biased region" description="Basic and acidic residues" evidence="1">
    <location>
        <begin position="997"/>
        <end position="1007"/>
    </location>
</feature>
<evidence type="ECO:0000313" key="3">
    <source>
        <dbReference type="EMBL" id="WVW80185.1"/>
    </source>
</evidence>
<dbReference type="PANTHER" id="PTHR12783:SF5">
    <property type="entry name" value="RALA-BINDING PROTEIN 1"/>
    <property type="match status" value="1"/>
</dbReference>
<feature type="compositionally biased region" description="Polar residues" evidence="1">
    <location>
        <begin position="754"/>
        <end position="763"/>
    </location>
</feature>
<dbReference type="Proteomes" id="UP000092730">
    <property type="component" value="Chromosome 1"/>
</dbReference>
<reference evidence="3" key="1">
    <citation type="submission" date="2013-07" db="EMBL/GenBank/DDBJ databases">
        <authorList>
            <consortium name="The Broad Institute Genome Sequencing Platform"/>
            <person name="Cuomo C."/>
            <person name="Litvintseva A."/>
            <person name="Chen Y."/>
            <person name="Heitman J."/>
            <person name="Sun S."/>
            <person name="Springer D."/>
            <person name="Dromer F."/>
            <person name="Young S.K."/>
            <person name="Zeng Q."/>
            <person name="Gargeya S."/>
            <person name="Fitzgerald M."/>
            <person name="Abouelleil A."/>
            <person name="Alvarado L."/>
            <person name="Berlin A.M."/>
            <person name="Chapman S.B."/>
            <person name="Dewar J."/>
            <person name="Goldberg J."/>
            <person name="Griggs A."/>
            <person name="Gujja S."/>
            <person name="Hansen M."/>
            <person name="Howarth C."/>
            <person name="Imamovic A."/>
            <person name="Larimer J."/>
            <person name="McCowan C."/>
            <person name="Murphy C."/>
            <person name="Pearson M."/>
            <person name="Priest M."/>
            <person name="Roberts A."/>
            <person name="Saif S."/>
            <person name="Shea T."/>
            <person name="Sykes S."/>
            <person name="Wortman J."/>
            <person name="Nusbaum C."/>
            <person name="Birren B."/>
        </authorList>
    </citation>
    <scope>NUCLEOTIDE SEQUENCE</scope>
    <source>
        <strain evidence="3">CBS 10118</strain>
    </source>
</reference>
<feature type="compositionally biased region" description="Low complexity" evidence="1">
    <location>
        <begin position="207"/>
        <end position="222"/>
    </location>
</feature>
<dbReference type="AlphaFoldDB" id="A0AAJ8K3I0"/>
<feature type="compositionally biased region" description="Polar residues" evidence="1">
    <location>
        <begin position="99"/>
        <end position="120"/>
    </location>
</feature>
<dbReference type="InterPro" id="IPR000198">
    <property type="entry name" value="RhoGAP_dom"/>
</dbReference>
<dbReference type="SUPFAM" id="SSF48350">
    <property type="entry name" value="GTPase activation domain, GAP"/>
    <property type="match status" value="1"/>
</dbReference>
<dbReference type="InterPro" id="IPR039767">
    <property type="entry name" value="RALBP1"/>
</dbReference>
<feature type="region of interest" description="Disordered" evidence="1">
    <location>
        <begin position="968"/>
        <end position="1039"/>
    </location>
</feature>
<dbReference type="GeneID" id="30205249"/>
<feature type="region of interest" description="Disordered" evidence="1">
    <location>
        <begin position="1"/>
        <end position="181"/>
    </location>
</feature>
<dbReference type="CDD" id="cd00159">
    <property type="entry name" value="RhoGAP"/>
    <property type="match status" value="1"/>
</dbReference>
<organism evidence="3 4">
    <name type="scientific">Kwoniella bestiolae CBS 10118</name>
    <dbReference type="NCBI Taxonomy" id="1296100"/>
    <lineage>
        <taxon>Eukaryota</taxon>
        <taxon>Fungi</taxon>
        <taxon>Dikarya</taxon>
        <taxon>Basidiomycota</taxon>
        <taxon>Agaricomycotina</taxon>
        <taxon>Tremellomycetes</taxon>
        <taxon>Tremellales</taxon>
        <taxon>Cryptococcaceae</taxon>
        <taxon>Kwoniella</taxon>
    </lineage>
</organism>
<feature type="compositionally biased region" description="Polar residues" evidence="1">
    <location>
        <begin position="794"/>
        <end position="817"/>
    </location>
</feature>
<dbReference type="GO" id="GO:0031267">
    <property type="term" value="F:small GTPase binding"/>
    <property type="evidence" value="ECO:0007669"/>
    <property type="project" value="InterPro"/>
</dbReference>
<dbReference type="SMART" id="SM00324">
    <property type="entry name" value="RhoGAP"/>
    <property type="match status" value="1"/>
</dbReference>